<dbReference type="RefSeq" id="WP_140960114.1">
    <property type="nucleotide sequence ID" value="NZ_VEVQ02000002.1"/>
</dbReference>
<accession>A0ABX0INU8</accession>
<keyword evidence="1" id="KW-0472">Membrane</keyword>
<dbReference type="SUPFAM" id="SSF53335">
    <property type="entry name" value="S-adenosyl-L-methionine-dependent methyltransferases"/>
    <property type="match status" value="1"/>
</dbReference>
<dbReference type="Proteomes" id="UP000817854">
    <property type="component" value="Unassembled WGS sequence"/>
</dbReference>
<evidence type="ECO:0008006" key="4">
    <source>
        <dbReference type="Google" id="ProtNLM"/>
    </source>
</evidence>
<protein>
    <recommendedName>
        <fullName evidence="4">PRMT5 arginine-N-methyltransferase domain-containing protein</fullName>
    </recommendedName>
</protein>
<organism evidence="2 3">
    <name type="scientific">Flavobacterium jejuense</name>
    <dbReference type="NCBI Taxonomy" id="1544455"/>
    <lineage>
        <taxon>Bacteria</taxon>
        <taxon>Pseudomonadati</taxon>
        <taxon>Bacteroidota</taxon>
        <taxon>Flavobacteriia</taxon>
        <taxon>Flavobacteriales</taxon>
        <taxon>Flavobacteriaceae</taxon>
        <taxon>Flavobacterium</taxon>
    </lineage>
</organism>
<dbReference type="EMBL" id="VEVQ02000002">
    <property type="protein sequence ID" value="NHN24730.1"/>
    <property type="molecule type" value="Genomic_DNA"/>
</dbReference>
<proteinExistence type="predicted"/>
<keyword evidence="3" id="KW-1185">Reference proteome</keyword>
<gene>
    <name evidence="2" type="ORF">FIA58_003490</name>
</gene>
<keyword evidence="1" id="KW-1133">Transmembrane helix</keyword>
<reference evidence="2" key="2">
    <citation type="submission" date="2020-02" db="EMBL/GenBank/DDBJ databases">
        <title>Flavobacterium profundi sp. nov., isolated from a deep-sea seamount.</title>
        <authorList>
            <person name="Zhang D.-C."/>
        </authorList>
    </citation>
    <scope>NUCLEOTIDE SEQUENCE</scope>
    <source>
        <strain evidence="2">EC11</strain>
    </source>
</reference>
<name>A0ABX0INU8_9FLAO</name>
<evidence type="ECO:0000313" key="3">
    <source>
        <dbReference type="Proteomes" id="UP000817854"/>
    </source>
</evidence>
<sequence>MSNHIENLQKIGKIFTNDNNDFLEHTEAINQYKSIVHELSSLDNNNENNKQDLYFNNGKAIGTTWAAMCLNDILRTKIFIKSIFKAIASLQKKGKKPIHILYAGTGPFATLLLPILATYSPQKVKVTLVEINKESFNNMQQIIKKLGFDGHVVNYENKDATTLKISSKLPIDIIVSETLQCGLVREQQVPITINLLNQVPQNTILIPEMVALDVCLINYNAFENKTLETIESDYCIVLDRLIEINNKSNDELHYSLNDTTTQVLAEKEITIYPEMVKLYETLMLTTRITVFENEMIQFNESGLTTPIYLDRFSDLKEKKTFKIAYKVDAEPGYIIHY</sequence>
<keyword evidence="1" id="KW-0812">Transmembrane</keyword>
<comment type="caution">
    <text evidence="2">The sequence shown here is derived from an EMBL/GenBank/DDBJ whole genome shotgun (WGS) entry which is preliminary data.</text>
</comment>
<reference evidence="2" key="1">
    <citation type="submission" date="2019-05" db="EMBL/GenBank/DDBJ databases">
        <authorList>
            <person name="Lianzixin W."/>
        </authorList>
    </citation>
    <scope>NUCLEOTIDE SEQUENCE</scope>
    <source>
        <strain evidence="2">EC11</strain>
    </source>
</reference>
<feature type="transmembrane region" description="Helical" evidence="1">
    <location>
        <begin position="100"/>
        <end position="119"/>
    </location>
</feature>
<dbReference type="Gene3D" id="3.40.50.150">
    <property type="entry name" value="Vaccinia Virus protein VP39"/>
    <property type="match status" value="1"/>
</dbReference>
<dbReference type="InterPro" id="IPR029063">
    <property type="entry name" value="SAM-dependent_MTases_sf"/>
</dbReference>
<evidence type="ECO:0000256" key="1">
    <source>
        <dbReference type="SAM" id="Phobius"/>
    </source>
</evidence>
<evidence type="ECO:0000313" key="2">
    <source>
        <dbReference type="EMBL" id="NHN24730.1"/>
    </source>
</evidence>